<organism evidence="2 3">
    <name type="scientific">Georgenia alba</name>
    <dbReference type="NCBI Taxonomy" id="2233858"/>
    <lineage>
        <taxon>Bacteria</taxon>
        <taxon>Bacillati</taxon>
        <taxon>Actinomycetota</taxon>
        <taxon>Actinomycetes</taxon>
        <taxon>Micrococcales</taxon>
        <taxon>Bogoriellaceae</taxon>
        <taxon>Georgenia</taxon>
    </lineage>
</organism>
<accession>A0ABW2QBT1</accession>
<name>A0ABW2QBT1_9MICO</name>
<dbReference type="SUPFAM" id="SSF51735">
    <property type="entry name" value="NAD(P)-binding Rossmann-fold domains"/>
    <property type="match status" value="1"/>
</dbReference>
<dbReference type="Proteomes" id="UP001596455">
    <property type="component" value="Unassembled WGS sequence"/>
</dbReference>
<keyword evidence="3" id="KW-1185">Reference proteome</keyword>
<protein>
    <submittedName>
        <fullName evidence="2">NAD-dependent epimerase/dehydratase family protein</fullName>
    </submittedName>
</protein>
<dbReference type="Pfam" id="PF01370">
    <property type="entry name" value="Epimerase"/>
    <property type="match status" value="1"/>
</dbReference>
<gene>
    <name evidence="2" type="ORF">ACFQQL_08050</name>
</gene>
<dbReference type="Gene3D" id="3.40.50.720">
    <property type="entry name" value="NAD(P)-binding Rossmann-like Domain"/>
    <property type="match status" value="1"/>
</dbReference>
<comment type="caution">
    <text evidence="2">The sequence shown here is derived from an EMBL/GenBank/DDBJ whole genome shotgun (WGS) entry which is preliminary data.</text>
</comment>
<sequence length="266" mass="29456">MTSALVGHTGFVGSNFALQHDFDATYNTSNIADIAGKRYDLVVSAANRADSHRINHGAGQEDRAEIQDYVDLLSRAEIGKLVLVSTVSLYPPLTSPDEDTPVTEEGLLPYGANRAYQEHVLASRFDTLILRLPQLYGANLKKGIVYDLLNDYRVEHIRPRLAFQHYDLSRVWADTRIALEHGLGSLNVAPPPIESGTVAQQVFGRDIWGQHADVEETPESLGYTRDMRTKHGALFAPAGRAAPDGYLMTEEQELEAIAAFVARQRR</sequence>
<proteinExistence type="predicted"/>
<dbReference type="InterPro" id="IPR001509">
    <property type="entry name" value="Epimerase_deHydtase"/>
</dbReference>
<dbReference type="EMBL" id="JBHTCQ010000001">
    <property type="protein sequence ID" value="MFC7405060.1"/>
    <property type="molecule type" value="Genomic_DNA"/>
</dbReference>
<feature type="domain" description="NAD-dependent epimerase/dehydratase" evidence="1">
    <location>
        <begin position="30"/>
        <end position="139"/>
    </location>
</feature>
<evidence type="ECO:0000259" key="1">
    <source>
        <dbReference type="Pfam" id="PF01370"/>
    </source>
</evidence>
<evidence type="ECO:0000313" key="2">
    <source>
        <dbReference type="EMBL" id="MFC7405060.1"/>
    </source>
</evidence>
<dbReference type="RefSeq" id="WP_382393045.1">
    <property type="nucleotide sequence ID" value="NZ_JBHTCQ010000001.1"/>
</dbReference>
<dbReference type="InterPro" id="IPR036291">
    <property type="entry name" value="NAD(P)-bd_dom_sf"/>
</dbReference>
<evidence type="ECO:0000313" key="3">
    <source>
        <dbReference type="Proteomes" id="UP001596455"/>
    </source>
</evidence>
<reference evidence="3" key="1">
    <citation type="journal article" date="2019" name="Int. J. Syst. Evol. Microbiol.">
        <title>The Global Catalogue of Microorganisms (GCM) 10K type strain sequencing project: providing services to taxonomists for standard genome sequencing and annotation.</title>
        <authorList>
            <consortium name="The Broad Institute Genomics Platform"/>
            <consortium name="The Broad Institute Genome Sequencing Center for Infectious Disease"/>
            <person name="Wu L."/>
            <person name="Ma J."/>
        </authorList>
    </citation>
    <scope>NUCLEOTIDE SEQUENCE [LARGE SCALE GENOMIC DNA]</scope>
    <source>
        <strain evidence="3">JCM 1490</strain>
    </source>
</reference>